<feature type="region of interest" description="Disordered" evidence="7">
    <location>
        <begin position="1971"/>
        <end position="2026"/>
    </location>
</feature>
<feature type="region of interest" description="Disordered" evidence="7">
    <location>
        <begin position="1263"/>
        <end position="1323"/>
    </location>
</feature>
<proteinExistence type="predicted"/>
<evidence type="ECO:0000256" key="7">
    <source>
        <dbReference type="SAM" id="MobiDB-lite"/>
    </source>
</evidence>
<dbReference type="InterPro" id="IPR018186">
    <property type="entry name" value="TF_T-box_CS"/>
</dbReference>
<comment type="subcellular location">
    <subcellularLocation>
        <location evidence="1 6">Nucleus</location>
    </subcellularLocation>
</comment>
<dbReference type="GO" id="GO:0009653">
    <property type="term" value="P:anatomical structure morphogenesis"/>
    <property type="evidence" value="ECO:0007669"/>
    <property type="project" value="UniProtKB-ARBA"/>
</dbReference>
<organism evidence="10 11">
    <name type="scientific">Silurus meridionalis</name>
    <name type="common">Southern catfish</name>
    <name type="synonym">Silurus soldatovi meridionalis</name>
    <dbReference type="NCBI Taxonomy" id="175797"/>
    <lineage>
        <taxon>Eukaryota</taxon>
        <taxon>Metazoa</taxon>
        <taxon>Chordata</taxon>
        <taxon>Craniata</taxon>
        <taxon>Vertebrata</taxon>
        <taxon>Euteleostomi</taxon>
        <taxon>Actinopterygii</taxon>
        <taxon>Neopterygii</taxon>
        <taxon>Teleostei</taxon>
        <taxon>Ostariophysi</taxon>
        <taxon>Siluriformes</taxon>
        <taxon>Siluridae</taxon>
        <taxon>Silurus</taxon>
    </lineage>
</organism>
<dbReference type="InterPro" id="IPR036960">
    <property type="entry name" value="T-box_sf"/>
</dbReference>
<feature type="compositionally biased region" description="Polar residues" evidence="7">
    <location>
        <begin position="787"/>
        <end position="798"/>
    </location>
</feature>
<dbReference type="InterPro" id="IPR011598">
    <property type="entry name" value="bHLH_dom"/>
</dbReference>
<dbReference type="InterPro" id="IPR036638">
    <property type="entry name" value="HLH_DNA-bd_sf"/>
</dbReference>
<feature type="compositionally biased region" description="Polar residues" evidence="7">
    <location>
        <begin position="1283"/>
        <end position="1292"/>
    </location>
</feature>
<dbReference type="PANTHER" id="PTHR11267">
    <property type="entry name" value="T-BOX PROTEIN-RELATED"/>
    <property type="match status" value="1"/>
</dbReference>
<dbReference type="PANTHER" id="PTHR11267:SF32">
    <property type="entry name" value="MAX GENE-ASSOCIATED PROTEIN"/>
    <property type="match status" value="1"/>
</dbReference>
<dbReference type="GO" id="GO:0060429">
    <property type="term" value="P:epithelium development"/>
    <property type="evidence" value="ECO:0007669"/>
    <property type="project" value="UniProtKB-ARBA"/>
</dbReference>
<name>A0A8T0AFM2_SILME</name>
<dbReference type="GO" id="GO:0001708">
    <property type="term" value="P:cell fate specification"/>
    <property type="evidence" value="ECO:0007669"/>
    <property type="project" value="TreeGrafter"/>
</dbReference>
<evidence type="ECO:0000256" key="3">
    <source>
        <dbReference type="ARBA" id="ARBA00023125"/>
    </source>
</evidence>
<dbReference type="SMART" id="SM00425">
    <property type="entry name" value="TBOX"/>
    <property type="match status" value="1"/>
</dbReference>
<feature type="compositionally biased region" description="Acidic residues" evidence="7">
    <location>
        <begin position="1990"/>
        <end position="2003"/>
    </location>
</feature>
<reference evidence="10" key="1">
    <citation type="submission" date="2020-08" db="EMBL/GenBank/DDBJ databases">
        <title>Chromosome-level assembly of Southern catfish (Silurus meridionalis) provides insights into visual adaptation to the nocturnal and benthic lifestyles.</title>
        <authorList>
            <person name="Zhang Y."/>
            <person name="Wang D."/>
            <person name="Peng Z."/>
        </authorList>
    </citation>
    <scope>NUCLEOTIDE SEQUENCE</scope>
    <source>
        <strain evidence="10">SWU-2019-XX</strain>
        <tissue evidence="10">Muscle</tissue>
    </source>
</reference>
<dbReference type="PROSITE" id="PS50888">
    <property type="entry name" value="BHLH"/>
    <property type="match status" value="1"/>
</dbReference>
<keyword evidence="11" id="KW-1185">Reference proteome</keyword>
<keyword evidence="4" id="KW-0804">Transcription</keyword>
<evidence type="ECO:0000313" key="11">
    <source>
        <dbReference type="Proteomes" id="UP000606274"/>
    </source>
</evidence>
<feature type="region of interest" description="Disordered" evidence="7">
    <location>
        <begin position="2239"/>
        <end position="2260"/>
    </location>
</feature>
<dbReference type="Gene3D" id="4.10.280.10">
    <property type="entry name" value="Helix-loop-helix DNA-binding domain"/>
    <property type="match status" value="1"/>
</dbReference>
<protein>
    <recommendedName>
        <fullName evidence="12">MAX gene-associated protein</fullName>
    </recommendedName>
</protein>
<dbReference type="PROSITE" id="PS01264">
    <property type="entry name" value="TBOX_2"/>
    <property type="match status" value="1"/>
</dbReference>
<feature type="compositionally biased region" description="Low complexity" evidence="7">
    <location>
        <begin position="2007"/>
        <end position="2020"/>
    </location>
</feature>
<evidence type="ECO:0000256" key="2">
    <source>
        <dbReference type="ARBA" id="ARBA00023015"/>
    </source>
</evidence>
<feature type="compositionally biased region" description="Polar residues" evidence="7">
    <location>
        <begin position="2245"/>
        <end position="2255"/>
    </location>
</feature>
<comment type="caution">
    <text evidence="6">Lacks conserved residue(s) required for the propagation of feature annotation.</text>
</comment>
<dbReference type="SUPFAM" id="SSF47459">
    <property type="entry name" value="HLH, helix-loop-helix DNA-binding domain"/>
    <property type="match status" value="1"/>
</dbReference>
<dbReference type="EMBL" id="JABFDY010000023">
    <property type="protein sequence ID" value="KAF7690315.1"/>
    <property type="molecule type" value="Genomic_DNA"/>
</dbReference>
<comment type="caution">
    <text evidence="10">The sequence shown here is derived from an EMBL/GenBank/DDBJ whole genome shotgun (WGS) entry which is preliminary data.</text>
</comment>
<evidence type="ECO:0000256" key="4">
    <source>
        <dbReference type="ARBA" id="ARBA00023163"/>
    </source>
</evidence>
<dbReference type="GO" id="GO:0045893">
    <property type="term" value="P:positive regulation of DNA-templated transcription"/>
    <property type="evidence" value="ECO:0007669"/>
    <property type="project" value="InterPro"/>
</dbReference>
<evidence type="ECO:0000259" key="9">
    <source>
        <dbReference type="PROSITE" id="PS50888"/>
    </source>
</evidence>
<evidence type="ECO:0000259" key="8">
    <source>
        <dbReference type="PROSITE" id="PS50252"/>
    </source>
</evidence>
<dbReference type="InterPro" id="IPR032060">
    <property type="entry name" value="MGA_dom"/>
</dbReference>
<dbReference type="SUPFAM" id="SSF49417">
    <property type="entry name" value="p53-like transcription factors"/>
    <property type="match status" value="1"/>
</dbReference>
<keyword evidence="2" id="KW-0805">Transcription regulation</keyword>
<feature type="domain" description="T-box" evidence="8">
    <location>
        <begin position="66"/>
        <end position="248"/>
    </location>
</feature>
<feature type="compositionally biased region" description="Basic and acidic residues" evidence="7">
    <location>
        <begin position="1980"/>
        <end position="1989"/>
    </location>
</feature>
<feature type="region of interest" description="Disordered" evidence="7">
    <location>
        <begin position="770"/>
        <end position="798"/>
    </location>
</feature>
<feature type="compositionally biased region" description="Low complexity" evidence="7">
    <location>
        <begin position="1693"/>
        <end position="1707"/>
    </location>
</feature>
<dbReference type="InterPro" id="IPR046360">
    <property type="entry name" value="T-box_DNA-bd"/>
</dbReference>
<dbReference type="Gene3D" id="2.60.40.820">
    <property type="entry name" value="Transcription factor, T-box"/>
    <property type="match status" value="1"/>
</dbReference>
<feature type="compositionally biased region" description="Polar residues" evidence="7">
    <location>
        <begin position="728"/>
        <end position="740"/>
    </location>
</feature>
<evidence type="ECO:0000313" key="10">
    <source>
        <dbReference type="EMBL" id="KAF7690315.1"/>
    </source>
</evidence>
<evidence type="ECO:0000256" key="6">
    <source>
        <dbReference type="PROSITE-ProRule" id="PRU00201"/>
    </source>
</evidence>
<feature type="region of interest" description="Disordered" evidence="7">
    <location>
        <begin position="717"/>
        <end position="742"/>
    </location>
</feature>
<dbReference type="GO" id="GO:0000981">
    <property type="term" value="F:DNA-binding transcription factor activity, RNA polymerase II-specific"/>
    <property type="evidence" value="ECO:0007669"/>
    <property type="project" value="TreeGrafter"/>
</dbReference>
<dbReference type="InterPro" id="IPR008967">
    <property type="entry name" value="p53-like_TF_DNA-bd_sf"/>
</dbReference>
<dbReference type="InterPro" id="IPR001699">
    <property type="entry name" value="TF_T-box"/>
</dbReference>
<dbReference type="GO" id="GO:0000785">
    <property type="term" value="C:chromatin"/>
    <property type="evidence" value="ECO:0007669"/>
    <property type="project" value="TreeGrafter"/>
</dbReference>
<dbReference type="PRINTS" id="PR00937">
    <property type="entry name" value="TBOX"/>
</dbReference>
<feature type="domain" description="BHLH" evidence="9">
    <location>
        <begin position="2074"/>
        <end position="2125"/>
    </location>
</feature>
<dbReference type="Pfam" id="PF00907">
    <property type="entry name" value="T-box"/>
    <property type="match status" value="1"/>
</dbReference>
<keyword evidence="3 6" id="KW-0238">DNA-binding</keyword>
<dbReference type="PROSITE" id="PS50252">
    <property type="entry name" value="TBOX_3"/>
    <property type="match status" value="1"/>
</dbReference>
<sequence>MLEMEKLTEKASLTSISHSVSVVLKPFKMNECGINQANQQVTVSSVTPTIISTQDNYTSSNVQVTLENESVWSRFHSLGTEMILTKQGRRMFPCCRFRLSGLDLQKKYFLVMEIMPLDDFTHKWNGKRWEPVAVDVPNVLAQISVHPESPALGQQWMDSPVSFYKVKLTSDSIDQEDCVLLRPMRRYLPRLHIVPVDPESEKTVALNGPNVKIFSFPQTEFYAVTSYQNPQITQLKIDCNPFAMAFREDTQSIRLLKDKLGLCSSVGSPFQSPLLSLARGLGLKRKEGAVKSTASTCIQNNRKRDLYPGSVSLEEGEGIFTKIRNDTKLNCPNNIPLCQENTDYNKNNVHMAPLDVEPCVTETLEETLSSTDEPLPSISSTENPNISQTFEDAVNTQINDTHSESPTHFSVPEMNDAGSPPRSPYLNDSHVQVHKPGHLCRRKYNRRRRKAKAKWWSKTKYAKPLPAVVPLKAPLQPDLEDVEGMLFVSFVAKEALNIPVENREESEQAPPLLCPTHDQSENHESEDVSFSVNEKIATLEKSLLCHLKQQKHRQVIHPCLQDVGMKLSLLDLNSVIDLQYLGVHLPLPPPIHEDFDQINPMKLSSSPDAAGCFVSRTGKTNDPTKIKGWREKFQDNTVQNAQESFKNSSAFCSEMLDEYLKNEAQQISDRLAVFSKCSASPVSYQLPSKSSSYVVTLDSLLKNRSISANKVYSKPTGEILPKSPLKRSPSTAVPLSSAGFQQKLHGSREKGRKFVHSYQAHQHVVSKLPGRRSTRFVSKSSMRKQPGKSQLTWNSSAGTGRHLNSVQSRVISAKKGTMLQRIEEEAIFLGKVRTHVTTKRANFALTSLFNFQPRRRRFPFYYKEKNACPKDVCLLGCICDSLAREIRGPTHCRRVECMFDCSCFKHKVLLLHPPKETANIQRGRKRAVLAFPIADPEREFRPPPPPSITTLWKRTEGNDDPEPLFVPASPIFSKNVSRQVQEEDKGFVYLYFESMMTCARVREYNSNPPPQIHMFPTKKEIKEPEQLNEIADANKPPSQTTPERNPAEPKPIKLLEILSECNWEPHRNLVLNALFRHMNSDLLYEPFCFGMYKIRLLSTTVKGADRCFTIMYKVCISRADEKEMTNDLQPQVKKTSRNQCLKKGFKNKVSKICETQTQKADTGSGQIRSALVETQQQKPSPHKRLLRDVPSLTHIAHDGHLRAVKSKPGIHTKGLIKVNGKTYNRAKLLLGQLGALHPVNRFAAFVTGRHLSVPQDQDKIVDEKGKACPPKAPRKPSLLTKVGNVSNQTPSNRVVGRPPLANAPGPNHASKNKGAIKTPLNATPKLVGKPPVVPDGSRFLLVPISPSNFVPAPSSETANSSTLPPGQQVVLQPAPGMPGSHFICQYNGQMIQLKPLSSGPVAQPSSVSEDSTSQIIQTANTSLPKETKSLQNPLTQMLPNHFPVIPPKVLSLSAKSGINIASGTPAFNLQSSFPGKTGMFSFRICPPTSEVKSVGSEHDGKPPDASVYSPTLALPGGFTLIKLFPPAVPAKVTSAASHRTELPQNHDSMTKSLSQNFSSSREQNCQVSESISSTFLPSNCNSAPQPTAEISQSSNDFPLEIANKDEPVEHFSESVHLEPSGKYDWVSEDAEMVHKNISKSEPTDDWPQNETERILWIDSDDEEENNGLNKEPKNLNVAPKSSAAEDPSEDACSKSSDVDQSQSSMSNHDLENACALNVNAKNNLNTANINKHEQTYNKTVANTKLSHISFGSSKMVEQDMIQGMNCPPVDIKNEPYSEPPEMDMSVNKLDFKNQDQVGHRTLCIGKIEAYSKQAGKNTLLDHFLTKDQKLFSHDEVTKHHIGSEDILPIMNKEETSISQRMEEFSSDLKKQGLGSKNSFQIRNHKENYSPVKTLASLHAGDSQENIDIALCPLLNSQTPVMNTPSTTHLLNTKQDLKEEKREMTIRTERFKSNTELRELSDDEDIVVDVINVSENEDEGPTDKFDRDTDTSSDDSEEDSDSDKEDSSSVSTSDSDTVGVSSEDDIDIESFEDSDVKIINTMKSQTRHKIDKRTTAKLTEQHCTSVFSTSICEQEKRQNHTEKERVRRSEMRQQFSALEKALNVDGRVRMCKHDILNQARLVIRALENRGHYLENKKKILHQRQSAYLSRILLLSGEKSGSGKDSACFEINCKQQTWSESTHSLQSSAPGPLVNLRRLDSDGNRLPPRLGCWKAPNYIRKRARKALLQPSVTTTVVADKNLDSPLSPDTQGSQTVSRPLPLDKTGMGSLPKIVLQSFGNTDAVKLMHDIRTPRPSSTEVSDPAELIKDCNLDLQNQNKEAEKCNATRDANVLNTPVSEHSNKESPILTSAIIESGVKTTSWELKKDEQVSVAEVKVRRKKRAKCDVVIDEDLSNSEVLGPRQLRQRTPVVGGATWGSIKKRRRRII</sequence>
<dbReference type="Proteomes" id="UP000606274">
    <property type="component" value="Unassembled WGS sequence"/>
</dbReference>
<evidence type="ECO:0000256" key="5">
    <source>
        <dbReference type="ARBA" id="ARBA00023242"/>
    </source>
</evidence>
<feature type="region of interest" description="Disordered" evidence="7">
    <location>
        <begin position="1658"/>
        <end position="1707"/>
    </location>
</feature>
<dbReference type="GO" id="GO:0000978">
    <property type="term" value="F:RNA polymerase II cis-regulatory region sequence-specific DNA binding"/>
    <property type="evidence" value="ECO:0007669"/>
    <property type="project" value="InterPro"/>
</dbReference>
<keyword evidence="5 6" id="KW-0539">Nucleus</keyword>
<evidence type="ECO:0008006" key="12">
    <source>
        <dbReference type="Google" id="ProtNLM"/>
    </source>
</evidence>
<gene>
    <name evidence="10" type="ORF">HF521_012119</name>
</gene>
<accession>A0A8T0AFM2</accession>
<dbReference type="Pfam" id="PF16059">
    <property type="entry name" value="MGA_dom"/>
    <property type="match status" value="1"/>
</dbReference>
<evidence type="ECO:0000256" key="1">
    <source>
        <dbReference type="ARBA" id="ARBA00004123"/>
    </source>
</evidence>
<dbReference type="GO" id="GO:0046983">
    <property type="term" value="F:protein dimerization activity"/>
    <property type="evidence" value="ECO:0007669"/>
    <property type="project" value="InterPro"/>
</dbReference>
<dbReference type="GO" id="GO:0005634">
    <property type="term" value="C:nucleus"/>
    <property type="evidence" value="ECO:0007669"/>
    <property type="project" value="UniProtKB-SubCell"/>
</dbReference>